<dbReference type="InterPro" id="IPR059018">
    <property type="entry name" value="HEAT_URB1"/>
</dbReference>
<protein>
    <recommendedName>
        <fullName evidence="6">Nucleolar pre-ribosomal-associated protein 1</fullName>
    </recommendedName>
</protein>
<dbReference type="SUPFAM" id="SSF48371">
    <property type="entry name" value="ARM repeat"/>
    <property type="match status" value="1"/>
</dbReference>
<dbReference type="GO" id="GO:0000463">
    <property type="term" value="P:maturation of LSU-rRNA from tricistronic rRNA transcript (SSU-rRNA, 5.8S rRNA, LSU-rRNA)"/>
    <property type="evidence" value="ECO:0007669"/>
    <property type="project" value="TreeGrafter"/>
</dbReference>
<gene>
    <name evidence="4" type="ORF">D9615_009605</name>
</gene>
<dbReference type="Pfam" id="PF26140">
    <property type="entry name" value="HEAT_URB1"/>
    <property type="match status" value="1"/>
</dbReference>
<comment type="caution">
    <text evidence="4">The sequence shown here is derived from an EMBL/GenBank/DDBJ whole genome shotgun (WGS) entry which is preliminary data.</text>
</comment>
<name>A0A8H5GV48_9AGAR</name>
<accession>A0A8H5GV48</accession>
<dbReference type="Proteomes" id="UP000565441">
    <property type="component" value="Unassembled WGS sequence"/>
</dbReference>
<dbReference type="Gene3D" id="1.25.10.10">
    <property type="entry name" value="Leucine-rich Repeat Variant"/>
    <property type="match status" value="1"/>
</dbReference>
<dbReference type="InterPro" id="IPR016024">
    <property type="entry name" value="ARM-type_fold"/>
</dbReference>
<dbReference type="Pfam" id="PF16201">
    <property type="entry name" value="NopRA1"/>
    <property type="match status" value="1"/>
</dbReference>
<evidence type="ECO:0000259" key="1">
    <source>
        <dbReference type="Pfam" id="PF11707"/>
    </source>
</evidence>
<reference evidence="4 5" key="1">
    <citation type="journal article" date="2020" name="ISME J.">
        <title>Uncovering the hidden diversity of litter-decomposition mechanisms in mushroom-forming fungi.</title>
        <authorList>
            <person name="Floudas D."/>
            <person name="Bentzer J."/>
            <person name="Ahren D."/>
            <person name="Johansson T."/>
            <person name="Persson P."/>
            <person name="Tunlid A."/>
        </authorList>
    </citation>
    <scope>NUCLEOTIDE SEQUENCE [LARGE SCALE GENOMIC DNA]</scope>
    <source>
        <strain evidence="4 5">CBS 661.87</strain>
    </source>
</reference>
<evidence type="ECO:0000259" key="2">
    <source>
        <dbReference type="Pfam" id="PF16201"/>
    </source>
</evidence>
<feature type="domain" description="URB1 N-terminal" evidence="1">
    <location>
        <begin position="83"/>
        <end position="414"/>
    </location>
</feature>
<dbReference type="InterPro" id="IPR021714">
    <property type="entry name" value="URB1_N"/>
</dbReference>
<dbReference type="OrthoDB" id="72892at2759"/>
<dbReference type="EMBL" id="JAACJP010000046">
    <property type="protein sequence ID" value="KAF5371492.1"/>
    <property type="molecule type" value="Genomic_DNA"/>
</dbReference>
<evidence type="ECO:0000259" key="3">
    <source>
        <dbReference type="Pfam" id="PF26140"/>
    </source>
</evidence>
<keyword evidence="5" id="KW-1185">Reference proteome</keyword>
<evidence type="ECO:0000313" key="4">
    <source>
        <dbReference type="EMBL" id="KAF5371492.1"/>
    </source>
</evidence>
<dbReference type="Pfam" id="PF11707">
    <property type="entry name" value="Npa1"/>
    <property type="match status" value="1"/>
</dbReference>
<dbReference type="InterPro" id="IPR011989">
    <property type="entry name" value="ARM-like"/>
</dbReference>
<dbReference type="GO" id="GO:0000466">
    <property type="term" value="P:maturation of 5.8S rRNA from tricistronic rRNA transcript (SSU-rRNA, 5.8S rRNA, LSU-rRNA)"/>
    <property type="evidence" value="ECO:0007669"/>
    <property type="project" value="TreeGrafter"/>
</dbReference>
<feature type="domain" description="URB1 central HEAT repeat" evidence="3">
    <location>
        <begin position="645"/>
        <end position="826"/>
    </location>
</feature>
<evidence type="ECO:0008006" key="6">
    <source>
        <dbReference type="Google" id="ProtNLM"/>
    </source>
</evidence>
<dbReference type="InterPro" id="IPR039844">
    <property type="entry name" value="URB1"/>
</dbReference>
<dbReference type="GO" id="GO:0005730">
    <property type="term" value="C:nucleolus"/>
    <property type="evidence" value="ECO:0007669"/>
    <property type="project" value="TreeGrafter"/>
</dbReference>
<organism evidence="4 5">
    <name type="scientific">Tricholomella constricta</name>
    <dbReference type="NCBI Taxonomy" id="117010"/>
    <lineage>
        <taxon>Eukaryota</taxon>
        <taxon>Fungi</taxon>
        <taxon>Dikarya</taxon>
        <taxon>Basidiomycota</taxon>
        <taxon>Agaricomycotina</taxon>
        <taxon>Agaricomycetes</taxon>
        <taxon>Agaricomycetidae</taxon>
        <taxon>Agaricales</taxon>
        <taxon>Tricholomatineae</taxon>
        <taxon>Lyophyllaceae</taxon>
        <taxon>Tricholomella</taxon>
    </lineage>
</organism>
<sequence>MPAASSTTPRLVAGRKTTNQARVFTSVEHISAALHTQNQQLLVENLTALRNQLSIRPGEDTVPPQDERLLLAQHWLENVPGAHDIFRIWDSITQRQSPVFSLLVSVLSSLLALTSSHYTFQPLGQPILKTLLTPTYMRRLNSYVAGTNAELILVTLKLFNTMSAFAGGREKKAVLDSFGWEIKSLPKLLNMRRKTKTEDPSDALAKPDIRTLYILFILSFTGSDTPIQVKTTFFEQHRDPFLAIFKGLNQDAYPVLRRVLEVCWAGIWSDPKVKRTLKIGLFSEATISHLVKLYDRDGGDDPDQVPADLVHHFLLALCTRPGTGICFRDRGWYPRESESDAAEPKDKDAAAAGWGKIYNKILANVLKSLKVNEDLRQQELALKIMRACPELVSGYWAGAALTLEPRLSSKWIANIAFFGSVISIPVPTSSFHLPSTTTTTTLYNPTPPPLSTILENIFPSSVNTKAHFSKGLQSPSGLVQHCTAIALAKCLAKYEEVLAVFRGIEGALGEDEAEGQWCKRRRDVEREARRRVPDFQVVVAFSQLKFAMGEKAAGEKKPLNNPTRAALLAESAQRLLWMYHCCLQGVVKEARFDVGKLLLGAEAEEKAEKDDSDSATRLRVVRQLHVLRLLKDSDQFVWSGKMGSTSQSYLAVLLKAYTTSQIPAIRTALAQLLQHILAQSILFQEDPTEPYLWLLSLPTSTSARGPRGTEAPDGARLTNEGESVITFLDDCVQRCLKTPYRYIEELHALSEADGSSSSSADNFHVDVLPSPLLMTLLEQLQIKINKKALSASDVLALATFLRKLVYRLKSKMQEVRVLRKVADRVDAVLGVECLFSEFGVVTAAIRREVELMRACLVPHRRLLYTEVEEVSEDVKEFLSAVEHMPIPTDKATRRSTASEFIDWLRLVDENDPLGAEEIRRVSGVLMKLDPPALELVAEHVPPGDGALWRGLDLVTRFPEVREYLHFDFLFLHASEAEIVDEKCREILVETALRQDSNIAETRRAVVLISHRLFGETDAQARGLLFLLAAILRRAEDILSPADVAALKEFVFMRSRAIKAFLRDGALSEVVREGVHYLVESSLDPVKESDKALVADTSAFWLEALNSSFSGVPIQKSRVSVWIKYFQPEDLFNVLDALLKNLTPPTPSTSDLDLLGDVFTALRTLTASHADSEVELMRRLPQLIALRSLLPNSLVLEELIAIAIESSIPAYCNGAPSSCGNGKAVEETRLGGIVRRAELRRSRHMNPRLVNLDLPAQSFLEQDSWTQATVTIVAGLIYQTSSSFPRKEFVRWLGTDHCARTDPGHFVTVVHAFLDTSFCRGQGLSSVNDSDIWLPQFTRLVEALSDDGLPHDTRSTAVTCLSLMIRLIPSRTAEFLSAVVHAVQALPVDKLNPYLLFLGRQLQATAESLVAELVDHGIQWAVRFFAEPEDASFDPAIGELTSLVQISPAIKPHLVETLLGVVIQNRLAHPLAVKLITALLSNVHLKPVVVNRHLQSILQHPNFFKLCASATPDGRTRDAIVQLLHVLFYLHPTNTCQVTHVEPLVHIYRGTLSPADGQILSIFQLFETERKVSIASLLSQWSSDPNVPSANSLEAVQSLDAILVLRTCLNFPRWRSLEELRTDKATSQEAQLYDPVFLMLLCAQTLAENPPESAFAWVELFRTNVVSLLIKALSSKDGAIRDIAMCQIAALWQYLESADIQERPHLLHILSLLKDVLPSPADEAPRRLPSYTTLLLLHALRGIFYPSNFIYPITARFLLQRPELDTNDVPMLYNMLYSSSDDWKKERGWIIRFLSDGMMSTEDWRILKSRHTWDLLASLFQSSEDDRALRAGILEVLANLTCNNQATTSLVLKSGLLSWIEIQLVASKDTVNGIEWVKILENVMAIANPEKLESSTNGAWRAAICRCLILLLDSSRSSNISATLPLVIQATLRLSLLPGPQVPELPCLLGLCVESLKHLEASTTVPPTSIGTSPSSPLPSGPLYKAHEIHESLHCENPVQIWGAAVEALWRVSMSLEAVTGDWDLMTSRMLVWRALIGPGHDAAAMSEWARREVVRNMAA</sequence>
<dbReference type="PANTHER" id="PTHR13500">
    <property type="entry name" value="NUCLEOLAR PRERIBOSOMAL-ASSOCIATED PROTEIN 1"/>
    <property type="match status" value="1"/>
</dbReference>
<dbReference type="PANTHER" id="PTHR13500:SF0">
    <property type="entry name" value="NUCLEOLAR PRE-RIBOSOMAL-ASSOCIATED PROTEIN 1"/>
    <property type="match status" value="1"/>
</dbReference>
<feature type="domain" description="URB1 C-terminal" evidence="2">
    <location>
        <begin position="1666"/>
        <end position="1858"/>
    </location>
</feature>
<evidence type="ECO:0000313" key="5">
    <source>
        <dbReference type="Proteomes" id="UP000565441"/>
    </source>
</evidence>
<dbReference type="InterPro" id="IPR032436">
    <property type="entry name" value="URB1_C"/>
</dbReference>
<proteinExistence type="predicted"/>